<gene>
    <name evidence="7" type="primary">lgt_15</name>
    <name evidence="7" type="ORF">GALL_423550</name>
</gene>
<dbReference type="Pfam" id="PF01790">
    <property type="entry name" value="LGT"/>
    <property type="match status" value="1"/>
</dbReference>
<accession>A0A1J5PWV7</accession>
<protein>
    <submittedName>
        <fullName evidence="7">Prolipoprotein diacylglyceryl transferase</fullName>
        <ecNumber evidence="7">2.4.99.-</ecNumber>
    </submittedName>
</protein>
<dbReference type="HAMAP" id="MF_01147">
    <property type="entry name" value="Lgt"/>
    <property type="match status" value="1"/>
</dbReference>
<dbReference type="NCBIfam" id="TIGR00544">
    <property type="entry name" value="lgt"/>
    <property type="match status" value="1"/>
</dbReference>
<keyword evidence="4 6" id="KW-1133">Transmembrane helix</keyword>
<evidence type="ECO:0000256" key="4">
    <source>
        <dbReference type="ARBA" id="ARBA00022989"/>
    </source>
</evidence>
<feature type="transmembrane region" description="Helical" evidence="6">
    <location>
        <begin position="25"/>
        <end position="46"/>
    </location>
</feature>
<keyword evidence="1" id="KW-1003">Cell membrane</keyword>
<comment type="caution">
    <text evidence="7">The sequence shown here is derived from an EMBL/GenBank/DDBJ whole genome shotgun (WGS) entry which is preliminary data.</text>
</comment>
<proteinExistence type="inferred from homology"/>
<reference evidence="7" key="1">
    <citation type="submission" date="2016-10" db="EMBL/GenBank/DDBJ databases">
        <title>Sequence of Gallionella enrichment culture.</title>
        <authorList>
            <person name="Poehlein A."/>
            <person name="Muehling M."/>
            <person name="Daniel R."/>
        </authorList>
    </citation>
    <scope>NUCLEOTIDE SEQUENCE</scope>
</reference>
<dbReference type="GO" id="GO:0008961">
    <property type="term" value="F:phosphatidylglycerol-prolipoprotein diacylglyceryl transferase activity"/>
    <property type="evidence" value="ECO:0007669"/>
    <property type="project" value="InterPro"/>
</dbReference>
<dbReference type="PANTHER" id="PTHR30589">
    <property type="entry name" value="PROLIPOPROTEIN DIACYLGLYCERYL TRANSFERASE"/>
    <property type="match status" value="1"/>
</dbReference>
<keyword evidence="3 6" id="KW-0812">Transmembrane</keyword>
<sequence length="280" mass="31109">MGNYPTQNLAFIPTPTVSAIHLGPLVFHFYALVILIGIFVAVIWGSKRWQRMGGGPNDIADISVFVVPIGIIGGRLYHVFTTPELYFGAHGHLIDALKIWRGGMGIWGAVALGAAASLYGHRRLAKRNPDLPSFGSLADALAPGLVLAQAIGRWGNWFNGELFGRPTTLPWGLEIPVPLRPPGYESFATFHPTFLYESLWCVGVAIALIYAERRWKLVNGQVFVLYIALYTLGRGWIEWMRIDDAHHILGLRLNDWVSAIVLIASVIFLRRSRKRTALLD</sequence>
<keyword evidence="2 7" id="KW-0808">Transferase</keyword>
<feature type="transmembrane region" description="Helical" evidence="6">
    <location>
        <begin position="218"/>
        <end position="237"/>
    </location>
</feature>
<evidence type="ECO:0000256" key="3">
    <source>
        <dbReference type="ARBA" id="ARBA00022692"/>
    </source>
</evidence>
<dbReference type="EC" id="2.4.99.-" evidence="7"/>
<name>A0A1J5PWV7_9ZZZZ</name>
<feature type="transmembrane region" description="Helical" evidence="6">
    <location>
        <begin position="58"/>
        <end position="79"/>
    </location>
</feature>
<dbReference type="EMBL" id="MLJW01002001">
    <property type="protein sequence ID" value="OIQ75969.1"/>
    <property type="molecule type" value="Genomic_DNA"/>
</dbReference>
<organism evidence="7">
    <name type="scientific">mine drainage metagenome</name>
    <dbReference type="NCBI Taxonomy" id="410659"/>
    <lineage>
        <taxon>unclassified sequences</taxon>
        <taxon>metagenomes</taxon>
        <taxon>ecological metagenomes</taxon>
    </lineage>
</organism>
<keyword evidence="7" id="KW-0449">Lipoprotein</keyword>
<keyword evidence="7" id="KW-0328">Glycosyltransferase</keyword>
<dbReference type="InterPro" id="IPR001640">
    <property type="entry name" value="Lgt"/>
</dbReference>
<evidence type="ECO:0000256" key="6">
    <source>
        <dbReference type="SAM" id="Phobius"/>
    </source>
</evidence>
<dbReference type="PROSITE" id="PS01311">
    <property type="entry name" value="LGT"/>
    <property type="match status" value="1"/>
</dbReference>
<evidence type="ECO:0000256" key="1">
    <source>
        <dbReference type="ARBA" id="ARBA00022475"/>
    </source>
</evidence>
<feature type="transmembrane region" description="Helical" evidence="6">
    <location>
        <begin position="131"/>
        <end position="152"/>
    </location>
</feature>
<keyword evidence="5 6" id="KW-0472">Membrane</keyword>
<evidence type="ECO:0000313" key="7">
    <source>
        <dbReference type="EMBL" id="OIQ75969.1"/>
    </source>
</evidence>
<feature type="transmembrane region" description="Helical" evidence="6">
    <location>
        <begin position="194"/>
        <end position="211"/>
    </location>
</feature>
<dbReference type="PANTHER" id="PTHR30589:SF0">
    <property type="entry name" value="PHOSPHATIDYLGLYCEROL--PROLIPOPROTEIN DIACYLGLYCERYL TRANSFERASE"/>
    <property type="match status" value="1"/>
</dbReference>
<dbReference type="GO" id="GO:0005886">
    <property type="term" value="C:plasma membrane"/>
    <property type="evidence" value="ECO:0007669"/>
    <property type="project" value="InterPro"/>
</dbReference>
<dbReference type="AlphaFoldDB" id="A0A1J5PWV7"/>
<evidence type="ECO:0000256" key="5">
    <source>
        <dbReference type="ARBA" id="ARBA00023136"/>
    </source>
</evidence>
<dbReference type="GO" id="GO:0042158">
    <property type="term" value="P:lipoprotein biosynthetic process"/>
    <property type="evidence" value="ECO:0007669"/>
    <property type="project" value="InterPro"/>
</dbReference>
<feature type="transmembrane region" description="Helical" evidence="6">
    <location>
        <begin position="249"/>
        <end position="269"/>
    </location>
</feature>
<evidence type="ECO:0000256" key="2">
    <source>
        <dbReference type="ARBA" id="ARBA00022679"/>
    </source>
</evidence>
<feature type="transmembrane region" description="Helical" evidence="6">
    <location>
        <begin position="99"/>
        <end position="119"/>
    </location>
</feature>